<accession>A0ABR0SIH2</accession>
<evidence type="ECO:0000256" key="1">
    <source>
        <dbReference type="ARBA" id="ARBA00023002"/>
    </source>
</evidence>
<proteinExistence type="inferred from homology"/>
<comment type="similarity">
    <text evidence="2">Belongs to the NAD(P)-dependent epimerase/dehydratase family. Dihydroflavonol-4-reductase subfamily.</text>
</comment>
<dbReference type="PANTHER" id="PTHR10366">
    <property type="entry name" value="NAD DEPENDENT EPIMERASE/DEHYDRATASE"/>
    <property type="match status" value="1"/>
</dbReference>
<evidence type="ECO:0000259" key="3">
    <source>
        <dbReference type="Pfam" id="PF01370"/>
    </source>
</evidence>
<dbReference type="InterPro" id="IPR001509">
    <property type="entry name" value="Epimerase_deHydtase"/>
</dbReference>
<dbReference type="InterPro" id="IPR036291">
    <property type="entry name" value="NAD(P)-bd_dom_sf"/>
</dbReference>
<dbReference type="Proteomes" id="UP001338125">
    <property type="component" value="Unassembled WGS sequence"/>
</dbReference>
<evidence type="ECO:0000313" key="5">
    <source>
        <dbReference type="Proteomes" id="UP001338125"/>
    </source>
</evidence>
<sequence length="344" mass="37696">MSEPTPSIPKGSWVLVTGATGYVGSQTVKQFLERGYKVRGTVRSLQKAAWLNKLFGSYGDSFELVEVTDFANDNAFGEAVKGVSAIAHIATITTFAADPNEVIPPTVAGTVSILKAALKEPSVKQIVYTSSIVAATPPIPGNDTRVDKDSWNEYAVKAAWAPPPYEPARGRLSYAASKVEAEKAFWKFAEENKPHFAINVVAPATIIGEPLDKSHIESSASWINLLYDGNVGMVAAFPAIFEIDVKDVALLHVASILDPDTSNARLQAWGRKANWNHVLREIRKLYPDHKVVDDFPGDPQLTITTDFSESFALLKKWGKQDGWKPFEQTVAENLKPIVEWDTKA</sequence>
<evidence type="ECO:0000313" key="4">
    <source>
        <dbReference type="EMBL" id="KAK5991923.1"/>
    </source>
</evidence>
<gene>
    <name evidence="4" type="ORF">PT974_05313</name>
</gene>
<organism evidence="4 5">
    <name type="scientific">Cladobotryum mycophilum</name>
    <dbReference type="NCBI Taxonomy" id="491253"/>
    <lineage>
        <taxon>Eukaryota</taxon>
        <taxon>Fungi</taxon>
        <taxon>Dikarya</taxon>
        <taxon>Ascomycota</taxon>
        <taxon>Pezizomycotina</taxon>
        <taxon>Sordariomycetes</taxon>
        <taxon>Hypocreomycetidae</taxon>
        <taxon>Hypocreales</taxon>
        <taxon>Hypocreaceae</taxon>
        <taxon>Cladobotryum</taxon>
    </lineage>
</organism>
<keyword evidence="1" id="KW-0560">Oxidoreductase</keyword>
<name>A0ABR0SIH2_9HYPO</name>
<evidence type="ECO:0000256" key="2">
    <source>
        <dbReference type="ARBA" id="ARBA00023445"/>
    </source>
</evidence>
<keyword evidence="5" id="KW-1185">Reference proteome</keyword>
<feature type="domain" description="NAD-dependent epimerase/dehydratase" evidence="3">
    <location>
        <begin position="14"/>
        <end position="210"/>
    </location>
</feature>
<protein>
    <submittedName>
        <fullName evidence="4">NAD-dependent epimerase/dehydratase terH</fullName>
    </submittedName>
</protein>
<comment type="caution">
    <text evidence="4">The sequence shown here is derived from an EMBL/GenBank/DDBJ whole genome shotgun (WGS) entry which is preliminary data.</text>
</comment>
<dbReference type="Pfam" id="PF01370">
    <property type="entry name" value="Epimerase"/>
    <property type="match status" value="1"/>
</dbReference>
<dbReference type="PANTHER" id="PTHR10366:SF562">
    <property type="entry name" value="ALDEHYDE REDUCTASE II (AFU_ORTHOLOGUE AFUA_1G11360)"/>
    <property type="match status" value="1"/>
</dbReference>
<dbReference type="Gene3D" id="3.40.50.720">
    <property type="entry name" value="NAD(P)-binding Rossmann-like Domain"/>
    <property type="match status" value="1"/>
</dbReference>
<reference evidence="4 5" key="1">
    <citation type="submission" date="2024-01" db="EMBL/GenBank/DDBJ databases">
        <title>Complete genome of Cladobotryum mycophilum ATHUM6906.</title>
        <authorList>
            <person name="Christinaki A.C."/>
            <person name="Myridakis A.I."/>
            <person name="Kouvelis V.N."/>
        </authorList>
    </citation>
    <scope>NUCLEOTIDE SEQUENCE [LARGE SCALE GENOMIC DNA]</scope>
    <source>
        <strain evidence="4 5">ATHUM6906</strain>
    </source>
</reference>
<dbReference type="InterPro" id="IPR050425">
    <property type="entry name" value="NAD(P)_dehydrat-like"/>
</dbReference>
<dbReference type="EMBL" id="JAVFKD010000012">
    <property type="protein sequence ID" value="KAK5991923.1"/>
    <property type="molecule type" value="Genomic_DNA"/>
</dbReference>
<dbReference type="SUPFAM" id="SSF51735">
    <property type="entry name" value="NAD(P)-binding Rossmann-fold domains"/>
    <property type="match status" value="1"/>
</dbReference>